<keyword evidence="2" id="KW-1185">Reference proteome</keyword>
<organism evidence="1 2">
    <name type="scientific">Trichuris trichiura</name>
    <name type="common">Whipworm</name>
    <name type="synonym">Trichocephalus trichiurus</name>
    <dbReference type="NCBI Taxonomy" id="36087"/>
    <lineage>
        <taxon>Eukaryota</taxon>
        <taxon>Metazoa</taxon>
        <taxon>Ecdysozoa</taxon>
        <taxon>Nematoda</taxon>
        <taxon>Enoplea</taxon>
        <taxon>Dorylaimia</taxon>
        <taxon>Trichinellida</taxon>
        <taxon>Trichuridae</taxon>
        <taxon>Trichuris</taxon>
    </lineage>
</organism>
<proteinExistence type="predicted"/>
<dbReference type="EMBL" id="HG807476">
    <property type="protein sequence ID" value="CDW60844.1"/>
    <property type="molecule type" value="Genomic_DNA"/>
</dbReference>
<protein>
    <submittedName>
        <fullName evidence="1">Uncharacterized protein</fullName>
    </submittedName>
</protein>
<evidence type="ECO:0000313" key="1">
    <source>
        <dbReference type="EMBL" id="CDW60844.1"/>
    </source>
</evidence>
<accession>A0A077ZM75</accession>
<sequence>MEGYNVTIAKTSKELTHKERVRMKDTTNALSLDEVTQDGPVLIDLDFYAVLDVHNEKSESIDYTVCILVDKAGTKYRTGSPSFLTALDEIMVDMADCCEAWQLEVSRRPSKNYKGKEFLTCSVV</sequence>
<reference evidence="1" key="1">
    <citation type="submission" date="2014-01" db="EMBL/GenBank/DDBJ databases">
        <authorList>
            <person name="Aslett M."/>
        </authorList>
    </citation>
    <scope>NUCLEOTIDE SEQUENCE</scope>
</reference>
<dbReference type="AlphaFoldDB" id="A0A077ZM75"/>
<gene>
    <name evidence="1" type="ORF">TTRE_0000924601</name>
</gene>
<name>A0A077ZM75_TRITR</name>
<dbReference type="Proteomes" id="UP000030665">
    <property type="component" value="Unassembled WGS sequence"/>
</dbReference>
<reference evidence="1" key="2">
    <citation type="submission" date="2014-03" db="EMBL/GenBank/DDBJ databases">
        <title>The whipworm genome and dual-species transcriptomics of an intimate host-pathogen interaction.</title>
        <authorList>
            <person name="Foth B.J."/>
            <person name="Tsai I.J."/>
            <person name="Reid A.J."/>
            <person name="Bancroft A.J."/>
            <person name="Nichol S."/>
            <person name="Tracey A."/>
            <person name="Holroyd N."/>
            <person name="Cotton J.A."/>
            <person name="Stanley E.J."/>
            <person name="Zarowiecki M."/>
            <person name="Liu J.Z."/>
            <person name="Huckvale T."/>
            <person name="Cooper P.J."/>
            <person name="Grencis R.K."/>
            <person name="Berriman M."/>
        </authorList>
    </citation>
    <scope>NUCLEOTIDE SEQUENCE [LARGE SCALE GENOMIC DNA]</scope>
</reference>
<evidence type="ECO:0000313" key="2">
    <source>
        <dbReference type="Proteomes" id="UP000030665"/>
    </source>
</evidence>